<dbReference type="Pfam" id="PF01739">
    <property type="entry name" value="CheR"/>
    <property type="match status" value="1"/>
</dbReference>
<evidence type="ECO:0000256" key="3">
    <source>
        <dbReference type="ARBA" id="ARBA00022603"/>
    </source>
</evidence>
<accession>A0AAN1FKI5</accession>
<proteinExistence type="predicted"/>
<dbReference type="SUPFAM" id="SSF53335">
    <property type="entry name" value="S-adenosyl-L-methionine-dependent methyltransferases"/>
    <property type="match status" value="1"/>
</dbReference>
<evidence type="ECO:0000256" key="7">
    <source>
        <dbReference type="PIRSR" id="PIRSR000410-1"/>
    </source>
</evidence>
<dbReference type="EMBL" id="CP018309">
    <property type="protein sequence ID" value="ASI91957.1"/>
    <property type="molecule type" value="Genomic_DNA"/>
</dbReference>
<gene>
    <name evidence="9" type="ORF">BSZ05_19185</name>
</gene>
<dbReference type="InterPro" id="IPR000780">
    <property type="entry name" value="CheR_MeTrfase"/>
</dbReference>
<name>A0AAN1FKI5_9VIBR</name>
<feature type="binding site" evidence="7">
    <location>
        <position position="121"/>
    </location>
    <ligand>
        <name>S-adenosyl-L-methionine</name>
        <dbReference type="ChEBI" id="CHEBI:59789"/>
    </ligand>
</feature>
<comment type="catalytic activity">
    <reaction evidence="1 6">
        <text>L-glutamyl-[protein] + S-adenosyl-L-methionine = [protein]-L-glutamate 5-O-methyl ester + S-adenosyl-L-homocysteine</text>
        <dbReference type="Rhea" id="RHEA:24452"/>
        <dbReference type="Rhea" id="RHEA-COMP:10208"/>
        <dbReference type="Rhea" id="RHEA-COMP:10311"/>
        <dbReference type="ChEBI" id="CHEBI:29973"/>
        <dbReference type="ChEBI" id="CHEBI:57856"/>
        <dbReference type="ChEBI" id="CHEBI:59789"/>
        <dbReference type="ChEBI" id="CHEBI:82795"/>
        <dbReference type="EC" id="2.1.1.80"/>
    </reaction>
</comment>
<feature type="domain" description="CheR-type methyltransferase" evidence="8">
    <location>
        <begin position="2"/>
        <end position="274"/>
    </location>
</feature>
<keyword evidence="4 6" id="KW-0808">Transferase</keyword>
<reference evidence="10" key="1">
    <citation type="submission" date="2016-12" db="EMBL/GenBank/DDBJ databases">
        <title>Comparative genomic analysis reveals the diversity, evolution, and environmental adaptation strategies of the genus Vibrio.</title>
        <authorList>
            <person name="Lin H."/>
            <person name="Wang X."/>
            <person name="Zhang X.-H."/>
        </authorList>
    </citation>
    <scope>NUCLEOTIDE SEQUENCE [LARGE SCALE GENOMIC DNA]</scope>
    <source>
        <strain evidence="10">QT6D1</strain>
    </source>
</reference>
<dbReference type="Proteomes" id="UP000197092">
    <property type="component" value="Chromosome 2"/>
</dbReference>
<feature type="binding site" evidence="7">
    <location>
        <position position="80"/>
    </location>
    <ligand>
        <name>S-adenosyl-L-methionine</name>
        <dbReference type="ChEBI" id="CHEBI:59789"/>
    </ligand>
</feature>
<dbReference type="RefSeq" id="WP_088878006.1">
    <property type="nucleotide sequence ID" value="NZ_CP018309.1"/>
</dbReference>
<dbReference type="PANTHER" id="PTHR24422">
    <property type="entry name" value="CHEMOTAXIS PROTEIN METHYLTRANSFERASE"/>
    <property type="match status" value="1"/>
</dbReference>
<comment type="function">
    <text evidence="2 6">Methylation of the membrane-bound methyl-accepting chemotaxis proteins (MCP) to form gamma-glutamyl methyl ester residues in MCP.</text>
</comment>
<dbReference type="InterPro" id="IPR050903">
    <property type="entry name" value="Bact_Chemotaxis_MeTrfase"/>
</dbReference>
<evidence type="ECO:0000256" key="5">
    <source>
        <dbReference type="ARBA" id="ARBA00022691"/>
    </source>
</evidence>
<feature type="binding site" evidence="7">
    <location>
        <begin position="202"/>
        <end position="203"/>
    </location>
    <ligand>
        <name>S-adenosyl-L-methionine</name>
        <dbReference type="ChEBI" id="CHEBI:59789"/>
    </ligand>
</feature>
<dbReference type="GO" id="GO:0032259">
    <property type="term" value="P:methylation"/>
    <property type="evidence" value="ECO:0007669"/>
    <property type="project" value="UniProtKB-KW"/>
</dbReference>
<keyword evidence="3 6" id="KW-0489">Methyltransferase</keyword>
<sequence>MLVNTQFGYTEHDFEAIASLIYSRVGIAFRKNKRNLVYNRLVGRLRVHRLVNFTQYLKLLDDQNHEEWEYFVNALTTNLTYFFREPYHFDFLKSYVQEHFEHLTTSEPLRIWCSACSTGEEAYSIAMTMVEAFGTNQPPVKILATDLNTHVLSVAREGNYTTDKLERVSEQQKLQHFIYHKYKNTYEIRPEVKSLVHFKCLNLMDTQWPMKKSFNMIFCRNVMIYFDRETQSRLLTKFAHYLPQGSLLFLGHSESFSEPQDKFKPLRQTMYTRV</sequence>
<evidence type="ECO:0000256" key="4">
    <source>
        <dbReference type="ARBA" id="ARBA00022679"/>
    </source>
</evidence>
<dbReference type="InterPro" id="IPR036804">
    <property type="entry name" value="CheR_N_sf"/>
</dbReference>
<dbReference type="InterPro" id="IPR022642">
    <property type="entry name" value="CheR_C"/>
</dbReference>
<dbReference type="SUPFAM" id="SSF47757">
    <property type="entry name" value="Chemotaxis receptor methyltransferase CheR, N-terminal domain"/>
    <property type="match status" value="1"/>
</dbReference>
<dbReference type="PRINTS" id="PR00996">
    <property type="entry name" value="CHERMTFRASE"/>
</dbReference>
<dbReference type="Gene3D" id="3.40.50.150">
    <property type="entry name" value="Vaccinia Virus protein VP39"/>
    <property type="match status" value="1"/>
</dbReference>
<keyword evidence="5 6" id="KW-0949">S-adenosyl-L-methionine</keyword>
<dbReference type="GO" id="GO:0008983">
    <property type="term" value="F:protein-glutamate O-methyltransferase activity"/>
    <property type="evidence" value="ECO:0007669"/>
    <property type="project" value="UniProtKB-EC"/>
</dbReference>
<dbReference type="SMART" id="SM00138">
    <property type="entry name" value="MeTrc"/>
    <property type="match status" value="1"/>
</dbReference>
<feature type="binding site" evidence="7">
    <location>
        <position position="78"/>
    </location>
    <ligand>
        <name>S-adenosyl-L-methionine</name>
        <dbReference type="ChEBI" id="CHEBI:59789"/>
    </ligand>
</feature>
<dbReference type="Gene3D" id="1.10.155.10">
    <property type="entry name" value="Chemotaxis receptor methyltransferase CheR, N-terminal domain"/>
    <property type="match status" value="1"/>
</dbReference>
<dbReference type="KEGG" id="vsh:BSZ05_19185"/>
<evidence type="ECO:0000256" key="6">
    <source>
        <dbReference type="PIRNR" id="PIRNR000410"/>
    </source>
</evidence>
<dbReference type="Pfam" id="PF03705">
    <property type="entry name" value="CheR_N"/>
    <property type="match status" value="1"/>
</dbReference>
<dbReference type="InterPro" id="IPR022641">
    <property type="entry name" value="CheR_N"/>
</dbReference>
<evidence type="ECO:0000256" key="2">
    <source>
        <dbReference type="ARBA" id="ARBA00002759"/>
    </source>
</evidence>
<evidence type="ECO:0000313" key="10">
    <source>
        <dbReference type="Proteomes" id="UP000197092"/>
    </source>
</evidence>
<feature type="binding site" evidence="7">
    <location>
        <begin position="220"/>
        <end position="221"/>
    </location>
    <ligand>
        <name>S-adenosyl-L-methionine</name>
        <dbReference type="ChEBI" id="CHEBI:59789"/>
    </ligand>
</feature>
<dbReference type="InterPro" id="IPR029063">
    <property type="entry name" value="SAM-dependent_MTases_sf"/>
</dbReference>
<dbReference type="PROSITE" id="PS50123">
    <property type="entry name" value="CHER"/>
    <property type="match status" value="1"/>
</dbReference>
<protein>
    <recommendedName>
        <fullName evidence="6">Chemotaxis protein methyltransferase</fullName>
        <ecNumber evidence="6">2.1.1.80</ecNumber>
    </recommendedName>
</protein>
<evidence type="ECO:0000256" key="1">
    <source>
        <dbReference type="ARBA" id="ARBA00001541"/>
    </source>
</evidence>
<dbReference type="AlphaFoldDB" id="A0AAN1FKI5"/>
<organism evidence="9 10">
    <name type="scientific">Vibrio mediterranei</name>
    <dbReference type="NCBI Taxonomy" id="689"/>
    <lineage>
        <taxon>Bacteria</taxon>
        <taxon>Pseudomonadati</taxon>
        <taxon>Pseudomonadota</taxon>
        <taxon>Gammaproteobacteria</taxon>
        <taxon>Vibrionales</taxon>
        <taxon>Vibrionaceae</taxon>
        <taxon>Vibrio</taxon>
    </lineage>
</organism>
<dbReference type="PIRSF" id="PIRSF000410">
    <property type="entry name" value="CheR"/>
    <property type="match status" value="1"/>
</dbReference>
<dbReference type="InterPro" id="IPR026024">
    <property type="entry name" value="Chemotaxis_MeTrfase_CheR"/>
</dbReference>
<evidence type="ECO:0000259" key="8">
    <source>
        <dbReference type="PROSITE" id="PS50123"/>
    </source>
</evidence>
<feature type="binding site" evidence="7">
    <location>
        <position position="146"/>
    </location>
    <ligand>
        <name>S-adenosyl-L-methionine</name>
        <dbReference type="ChEBI" id="CHEBI:59789"/>
    </ligand>
</feature>
<evidence type="ECO:0000313" key="9">
    <source>
        <dbReference type="EMBL" id="ASI91957.1"/>
    </source>
</evidence>
<dbReference type="EC" id="2.1.1.80" evidence="6"/>
<dbReference type="PANTHER" id="PTHR24422:SF19">
    <property type="entry name" value="CHEMOTAXIS PROTEIN METHYLTRANSFERASE"/>
    <property type="match status" value="1"/>
</dbReference>
<feature type="binding site" evidence="7">
    <location>
        <position position="84"/>
    </location>
    <ligand>
        <name>S-adenosyl-L-methionine</name>
        <dbReference type="ChEBI" id="CHEBI:59789"/>
    </ligand>
</feature>